<dbReference type="AlphaFoldDB" id="A0A2W5MLH4"/>
<dbReference type="EMBL" id="QFPN01000006">
    <property type="protein sequence ID" value="PZQ14300.1"/>
    <property type="molecule type" value="Genomic_DNA"/>
</dbReference>
<accession>A0A2W5MLH4</accession>
<feature type="compositionally biased region" description="Basic and acidic residues" evidence="1">
    <location>
        <begin position="92"/>
        <end position="103"/>
    </location>
</feature>
<protein>
    <submittedName>
        <fullName evidence="2">Uncharacterized protein</fullName>
    </submittedName>
</protein>
<sequence>MPKDPGHSQRQRAYRAALEALSEPEADDVDNALLAVVRRRLARIVEAMKAEAKANAEAGRDKRLMSASTARDVAWSNRLIQDVADELVVRGYGEEPSKRRAENRLLAGVRKPRRRPSTRAVSPPA</sequence>
<reference evidence="2 3" key="1">
    <citation type="submission" date="2017-08" db="EMBL/GenBank/DDBJ databases">
        <title>Infants hospitalized years apart are colonized by the same room-sourced microbial strains.</title>
        <authorList>
            <person name="Brooks B."/>
            <person name="Olm M.R."/>
            <person name="Firek B.A."/>
            <person name="Baker R."/>
            <person name="Thomas B.C."/>
            <person name="Morowitz M.J."/>
            <person name="Banfield J.F."/>
        </authorList>
    </citation>
    <scope>NUCLEOTIDE SEQUENCE [LARGE SCALE GENOMIC DNA]</scope>
    <source>
        <strain evidence="2">S2_005_003_R2_43</strain>
    </source>
</reference>
<comment type="caution">
    <text evidence="2">The sequence shown here is derived from an EMBL/GenBank/DDBJ whole genome shotgun (WGS) entry which is preliminary data.</text>
</comment>
<evidence type="ECO:0000313" key="2">
    <source>
        <dbReference type="EMBL" id="PZQ14300.1"/>
    </source>
</evidence>
<feature type="region of interest" description="Disordered" evidence="1">
    <location>
        <begin position="92"/>
        <end position="125"/>
    </location>
</feature>
<name>A0A2W5MLH4_ANCNO</name>
<organism evidence="2 3">
    <name type="scientific">Ancylobacter novellus</name>
    <name type="common">Thiobacillus novellus</name>
    <dbReference type="NCBI Taxonomy" id="921"/>
    <lineage>
        <taxon>Bacteria</taxon>
        <taxon>Pseudomonadati</taxon>
        <taxon>Pseudomonadota</taxon>
        <taxon>Alphaproteobacteria</taxon>
        <taxon>Hyphomicrobiales</taxon>
        <taxon>Xanthobacteraceae</taxon>
        <taxon>Ancylobacter</taxon>
    </lineage>
</organism>
<evidence type="ECO:0000313" key="3">
    <source>
        <dbReference type="Proteomes" id="UP000249577"/>
    </source>
</evidence>
<gene>
    <name evidence="2" type="ORF">DI565_12840</name>
</gene>
<evidence type="ECO:0000256" key="1">
    <source>
        <dbReference type="SAM" id="MobiDB-lite"/>
    </source>
</evidence>
<proteinExistence type="predicted"/>
<dbReference type="Proteomes" id="UP000249577">
    <property type="component" value="Unassembled WGS sequence"/>
</dbReference>